<dbReference type="AlphaFoldDB" id="A0A6A6PIN9"/>
<evidence type="ECO:0000313" key="2">
    <source>
        <dbReference type="EMBL" id="KAF2479393.1"/>
    </source>
</evidence>
<gene>
    <name evidence="2" type="ORF">BDY17DRAFT_303789</name>
</gene>
<organism evidence="2 3">
    <name type="scientific">Neohortaea acidophila</name>
    <dbReference type="NCBI Taxonomy" id="245834"/>
    <lineage>
        <taxon>Eukaryota</taxon>
        <taxon>Fungi</taxon>
        <taxon>Dikarya</taxon>
        <taxon>Ascomycota</taxon>
        <taxon>Pezizomycotina</taxon>
        <taxon>Dothideomycetes</taxon>
        <taxon>Dothideomycetidae</taxon>
        <taxon>Mycosphaerellales</taxon>
        <taxon>Teratosphaeriaceae</taxon>
        <taxon>Neohortaea</taxon>
    </lineage>
</organism>
<feature type="region of interest" description="Disordered" evidence="1">
    <location>
        <begin position="1"/>
        <end position="20"/>
    </location>
</feature>
<protein>
    <submittedName>
        <fullName evidence="2">Uncharacterized protein</fullName>
    </submittedName>
</protein>
<evidence type="ECO:0000313" key="3">
    <source>
        <dbReference type="Proteomes" id="UP000799767"/>
    </source>
</evidence>
<name>A0A6A6PIN9_9PEZI</name>
<accession>A0A6A6PIN9</accession>
<dbReference type="EMBL" id="MU001641">
    <property type="protein sequence ID" value="KAF2479393.1"/>
    <property type="molecule type" value="Genomic_DNA"/>
</dbReference>
<sequence length="85" mass="9582">MDCLPATRAESRSLAPDKTLSRALSSTCALDISLLPHRPIPLKPRQERPQPRCPACRVSHHPLPRKPRPGEDYVYVTPNTHHMLV</sequence>
<feature type="compositionally biased region" description="Basic residues" evidence="1">
    <location>
        <begin position="58"/>
        <end position="67"/>
    </location>
</feature>
<proteinExistence type="predicted"/>
<evidence type="ECO:0000256" key="1">
    <source>
        <dbReference type="SAM" id="MobiDB-lite"/>
    </source>
</evidence>
<dbReference type="GeneID" id="54475639"/>
<keyword evidence="3" id="KW-1185">Reference proteome</keyword>
<dbReference type="Proteomes" id="UP000799767">
    <property type="component" value="Unassembled WGS sequence"/>
</dbReference>
<reference evidence="2" key="1">
    <citation type="journal article" date="2020" name="Stud. Mycol.">
        <title>101 Dothideomycetes genomes: a test case for predicting lifestyles and emergence of pathogens.</title>
        <authorList>
            <person name="Haridas S."/>
            <person name="Albert R."/>
            <person name="Binder M."/>
            <person name="Bloem J."/>
            <person name="Labutti K."/>
            <person name="Salamov A."/>
            <person name="Andreopoulos B."/>
            <person name="Baker S."/>
            <person name="Barry K."/>
            <person name="Bills G."/>
            <person name="Bluhm B."/>
            <person name="Cannon C."/>
            <person name="Castanera R."/>
            <person name="Culley D."/>
            <person name="Daum C."/>
            <person name="Ezra D."/>
            <person name="Gonzalez J."/>
            <person name="Henrissat B."/>
            <person name="Kuo A."/>
            <person name="Liang C."/>
            <person name="Lipzen A."/>
            <person name="Lutzoni F."/>
            <person name="Magnuson J."/>
            <person name="Mondo S."/>
            <person name="Nolan M."/>
            <person name="Ohm R."/>
            <person name="Pangilinan J."/>
            <person name="Park H.-J."/>
            <person name="Ramirez L."/>
            <person name="Alfaro M."/>
            <person name="Sun H."/>
            <person name="Tritt A."/>
            <person name="Yoshinaga Y."/>
            <person name="Zwiers L.-H."/>
            <person name="Turgeon B."/>
            <person name="Goodwin S."/>
            <person name="Spatafora J."/>
            <person name="Crous P."/>
            <person name="Grigoriev I."/>
        </authorList>
    </citation>
    <scope>NUCLEOTIDE SEQUENCE</scope>
    <source>
        <strain evidence="2">CBS 113389</strain>
    </source>
</reference>
<feature type="region of interest" description="Disordered" evidence="1">
    <location>
        <begin position="39"/>
        <end position="75"/>
    </location>
</feature>
<dbReference type="RefSeq" id="XP_033585963.1">
    <property type="nucleotide sequence ID" value="XM_033734637.1"/>
</dbReference>